<feature type="domain" description="C2H2-type" evidence="9">
    <location>
        <begin position="374"/>
        <end position="403"/>
    </location>
</feature>
<keyword evidence="4" id="KW-0862">Zinc</keyword>
<keyword evidence="1" id="KW-0479">Metal-binding</keyword>
<evidence type="ECO:0000256" key="5">
    <source>
        <dbReference type="ARBA" id="ARBA00023015"/>
    </source>
</evidence>
<feature type="region of interest" description="Disordered" evidence="8">
    <location>
        <begin position="322"/>
        <end position="342"/>
    </location>
</feature>
<dbReference type="SUPFAM" id="SSF57667">
    <property type="entry name" value="beta-beta-alpha zinc fingers"/>
    <property type="match status" value="1"/>
</dbReference>
<dbReference type="SMART" id="SM00355">
    <property type="entry name" value="ZnF_C2H2"/>
    <property type="match status" value="3"/>
</dbReference>
<accession>A0A8J6L181</accession>
<evidence type="ECO:0000313" key="10">
    <source>
        <dbReference type="EMBL" id="KAH0516234.1"/>
    </source>
</evidence>
<comment type="caution">
    <text evidence="10">The sequence shown here is derived from an EMBL/GenBank/DDBJ whole genome shotgun (WGS) entry which is preliminary data.</text>
</comment>
<dbReference type="InterPro" id="IPR036236">
    <property type="entry name" value="Znf_C2H2_sf"/>
</dbReference>
<evidence type="ECO:0000256" key="2">
    <source>
        <dbReference type="ARBA" id="ARBA00022737"/>
    </source>
</evidence>
<organism evidence="10 11">
    <name type="scientific">Microtus ochrogaster</name>
    <name type="common">Prairie vole</name>
    <dbReference type="NCBI Taxonomy" id="79684"/>
    <lineage>
        <taxon>Eukaryota</taxon>
        <taxon>Metazoa</taxon>
        <taxon>Chordata</taxon>
        <taxon>Craniata</taxon>
        <taxon>Vertebrata</taxon>
        <taxon>Euteleostomi</taxon>
        <taxon>Mammalia</taxon>
        <taxon>Eutheria</taxon>
        <taxon>Euarchontoglires</taxon>
        <taxon>Glires</taxon>
        <taxon>Rodentia</taxon>
        <taxon>Myomorpha</taxon>
        <taxon>Muroidea</taxon>
        <taxon>Cricetidae</taxon>
        <taxon>Arvicolinae</taxon>
        <taxon>Microtus</taxon>
    </lineage>
</organism>
<feature type="compositionally biased region" description="Polar residues" evidence="8">
    <location>
        <begin position="142"/>
        <end position="158"/>
    </location>
</feature>
<feature type="compositionally biased region" description="Basic and acidic residues" evidence="8">
    <location>
        <begin position="95"/>
        <end position="112"/>
    </location>
</feature>
<feature type="region of interest" description="Disordered" evidence="8">
    <location>
        <begin position="59"/>
        <end position="112"/>
    </location>
</feature>
<dbReference type="GO" id="GO:0045944">
    <property type="term" value="P:positive regulation of transcription by RNA polymerase II"/>
    <property type="evidence" value="ECO:0007669"/>
    <property type="project" value="UniProtKB-ARBA"/>
</dbReference>
<dbReference type="AlphaFoldDB" id="A0A8J6L181"/>
<feature type="compositionally biased region" description="Polar residues" evidence="8">
    <location>
        <begin position="35"/>
        <end position="44"/>
    </location>
</feature>
<protein>
    <submittedName>
        <fullName evidence="10">Zinc finger protein 572</fullName>
    </submittedName>
</protein>
<dbReference type="EMBL" id="JAATJU010020600">
    <property type="protein sequence ID" value="KAH0516234.1"/>
    <property type="molecule type" value="Genomic_DNA"/>
</dbReference>
<dbReference type="InterPro" id="IPR050329">
    <property type="entry name" value="GLI_C2H2-zinc-finger"/>
</dbReference>
<dbReference type="Gene3D" id="3.30.160.60">
    <property type="entry name" value="Classic Zinc Finger"/>
    <property type="match status" value="3"/>
</dbReference>
<evidence type="ECO:0000313" key="11">
    <source>
        <dbReference type="Proteomes" id="UP000710432"/>
    </source>
</evidence>
<name>A0A8J6L181_MICOH</name>
<keyword evidence="3 7" id="KW-0863">Zinc-finger</keyword>
<feature type="compositionally biased region" description="Polar residues" evidence="8">
    <location>
        <begin position="74"/>
        <end position="90"/>
    </location>
</feature>
<dbReference type="Proteomes" id="UP000710432">
    <property type="component" value="Unassembled WGS sequence"/>
</dbReference>
<dbReference type="GO" id="GO:0005634">
    <property type="term" value="C:nucleus"/>
    <property type="evidence" value="ECO:0007669"/>
    <property type="project" value="UniProtKB-ARBA"/>
</dbReference>
<dbReference type="PROSITE" id="PS50157">
    <property type="entry name" value="ZINC_FINGER_C2H2_2"/>
    <property type="match status" value="3"/>
</dbReference>
<dbReference type="InterPro" id="IPR013087">
    <property type="entry name" value="Znf_C2H2_type"/>
</dbReference>
<feature type="domain" description="C2H2-type" evidence="9">
    <location>
        <begin position="434"/>
        <end position="456"/>
    </location>
</feature>
<dbReference type="FunFam" id="3.30.160.60:FF:000032">
    <property type="entry name" value="Krueppel-like factor 4"/>
    <property type="match status" value="1"/>
</dbReference>
<proteinExistence type="predicted"/>
<gene>
    <name evidence="10" type="ORF">LTLLF_126475</name>
</gene>
<sequence>MFSDSGTAEQTEEPQQVISKPCQDQGETPGDSEPGPSTSQSAPVTMSMLESILRYGMASGYQPTTMGEPRGSFAFSQKDMSADQTKSPARSQLMKLKDQETSLTDSQERAVSDSEETVYKECRYVKVPFGKETFVFQPTPLCGSQRNSPGDSQGTHSEGQLVPLEGGRVRSFSAKQTWGEDHEVPSILDLTVKKDQQMPVTGEKTVKCSQIATRVGEPFLYESKMAAPSYSQALHPSELISSFSFHTSCQYEKMVLSRDKDLFRDHLVSIKGYKAFYKHQTRDLSSTQINHYGQLVSSRGQNVSTGQGTVPSVEECRRRQTFNPPLYSRGPLAPRPPPESASVSANVLGQLHQYSSFIETKSHDSQKTHIWKPYFCPYDDGETSFPMSSLLGNHRRTHTGELPYACDHPQCGLKFLCLDNLLSHRREHMEEQPYRCSYCNQGFTRLDDLRMHSSQHFSTLS</sequence>
<dbReference type="Pfam" id="PF13912">
    <property type="entry name" value="zf-C2H2_6"/>
    <property type="match status" value="1"/>
</dbReference>
<dbReference type="GO" id="GO:0008270">
    <property type="term" value="F:zinc ion binding"/>
    <property type="evidence" value="ECO:0007669"/>
    <property type="project" value="UniProtKB-KW"/>
</dbReference>
<evidence type="ECO:0000256" key="3">
    <source>
        <dbReference type="ARBA" id="ARBA00022771"/>
    </source>
</evidence>
<keyword evidence="2" id="KW-0677">Repeat</keyword>
<evidence type="ECO:0000256" key="1">
    <source>
        <dbReference type="ARBA" id="ARBA00022723"/>
    </source>
</evidence>
<reference evidence="10" key="1">
    <citation type="submission" date="2020-03" db="EMBL/GenBank/DDBJ databases">
        <title>Studies in the Genomics of Life Span.</title>
        <authorList>
            <person name="Glass D."/>
        </authorList>
    </citation>
    <scope>NUCLEOTIDE SEQUENCE</scope>
    <source>
        <strain evidence="10">LTLLF</strain>
        <tissue evidence="10">Muscle</tissue>
    </source>
</reference>
<feature type="region of interest" description="Disordered" evidence="8">
    <location>
        <begin position="1"/>
        <end position="45"/>
    </location>
</feature>
<evidence type="ECO:0000256" key="6">
    <source>
        <dbReference type="ARBA" id="ARBA00023163"/>
    </source>
</evidence>
<evidence type="ECO:0000256" key="4">
    <source>
        <dbReference type="ARBA" id="ARBA00022833"/>
    </source>
</evidence>
<dbReference type="PROSITE" id="PS00028">
    <property type="entry name" value="ZINC_FINGER_C2H2_1"/>
    <property type="match status" value="2"/>
</dbReference>
<dbReference type="GO" id="GO:0000978">
    <property type="term" value="F:RNA polymerase II cis-regulatory region sequence-specific DNA binding"/>
    <property type="evidence" value="ECO:0007669"/>
    <property type="project" value="TreeGrafter"/>
</dbReference>
<keyword evidence="5" id="KW-0805">Transcription regulation</keyword>
<keyword evidence="6" id="KW-0804">Transcription</keyword>
<evidence type="ECO:0000259" key="9">
    <source>
        <dbReference type="PROSITE" id="PS50157"/>
    </source>
</evidence>
<dbReference type="PANTHER" id="PTHR19818">
    <property type="entry name" value="ZINC FINGER PROTEIN ZIC AND GLI"/>
    <property type="match status" value="1"/>
</dbReference>
<dbReference type="PANTHER" id="PTHR19818:SF139">
    <property type="entry name" value="PAIR-RULE PROTEIN ODD-PAIRED"/>
    <property type="match status" value="1"/>
</dbReference>
<evidence type="ECO:0000256" key="7">
    <source>
        <dbReference type="PROSITE-ProRule" id="PRU00042"/>
    </source>
</evidence>
<feature type="region of interest" description="Disordered" evidence="8">
    <location>
        <begin position="140"/>
        <end position="162"/>
    </location>
</feature>
<feature type="domain" description="C2H2-type" evidence="9">
    <location>
        <begin position="404"/>
        <end position="433"/>
    </location>
</feature>
<feature type="compositionally biased region" description="Polar residues" evidence="8">
    <location>
        <begin position="1"/>
        <end position="18"/>
    </location>
</feature>
<evidence type="ECO:0000256" key="8">
    <source>
        <dbReference type="SAM" id="MobiDB-lite"/>
    </source>
</evidence>
<dbReference type="GO" id="GO:0000981">
    <property type="term" value="F:DNA-binding transcription factor activity, RNA polymerase II-specific"/>
    <property type="evidence" value="ECO:0007669"/>
    <property type="project" value="TreeGrafter"/>
</dbReference>